<organism evidence="2 3">
    <name type="scientific">Zophobas morio</name>
    <dbReference type="NCBI Taxonomy" id="2755281"/>
    <lineage>
        <taxon>Eukaryota</taxon>
        <taxon>Metazoa</taxon>
        <taxon>Ecdysozoa</taxon>
        <taxon>Arthropoda</taxon>
        <taxon>Hexapoda</taxon>
        <taxon>Insecta</taxon>
        <taxon>Pterygota</taxon>
        <taxon>Neoptera</taxon>
        <taxon>Endopterygota</taxon>
        <taxon>Coleoptera</taxon>
        <taxon>Polyphaga</taxon>
        <taxon>Cucujiformia</taxon>
        <taxon>Tenebrionidae</taxon>
        <taxon>Zophobas</taxon>
    </lineage>
</organism>
<feature type="transmembrane region" description="Helical" evidence="1">
    <location>
        <begin position="15"/>
        <end position="36"/>
    </location>
</feature>
<gene>
    <name evidence="2" type="ORF">Zmor_028510</name>
</gene>
<keyword evidence="1" id="KW-1133">Transmembrane helix</keyword>
<keyword evidence="1" id="KW-0472">Membrane</keyword>
<name>A0AA38HKZ3_9CUCU</name>
<dbReference type="Proteomes" id="UP001168821">
    <property type="component" value="Unassembled WGS sequence"/>
</dbReference>
<keyword evidence="3" id="KW-1185">Reference proteome</keyword>
<keyword evidence="1" id="KW-0812">Transmembrane</keyword>
<evidence type="ECO:0000313" key="3">
    <source>
        <dbReference type="Proteomes" id="UP001168821"/>
    </source>
</evidence>
<sequence length="115" mass="13029">MAGYYLHEGKLGAVVVYRQVSFTSSLCCLGAVLNRFKDGQREKRYRVRIGRHLASHVIGLKPRTVEELHSQPFLHDKYSDLQTPTSHVEPSALLNFLNVVDRAGPFMYSIVTLIL</sequence>
<dbReference type="EMBL" id="JALNTZ010000931">
    <property type="protein sequence ID" value="KAJ3630018.1"/>
    <property type="molecule type" value="Genomic_DNA"/>
</dbReference>
<accession>A0AA38HKZ3</accession>
<dbReference type="AlphaFoldDB" id="A0AA38HKZ3"/>
<reference evidence="2" key="1">
    <citation type="journal article" date="2023" name="G3 (Bethesda)">
        <title>Whole genome assemblies of Zophobas morio and Tenebrio molitor.</title>
        <authorList>
            <person name="Kaur S."/>
            <person name="Stinson S.A."/>
            <person name="diCenzo G.C."/>
        </authorList>
    </citation>
    <scope>NUCLEOTIDE SEQUENCE</scope>
    <source>
        <strain evidence="2">QUZm001</strain>
    </source>
</reference>
<evidence type="ECO:0000313" key="2">
    <source>
        <dbReference type="EMBL" id="KAJ3630018.1"/>
    </source>
</evidence>
<protein>
    <submittedName>
        <fullName evidence="2">Uncharacterized protein</fullName>
    </submittedName>
</protein>
<proteinExistence type="predicted"/>
<evidence type="ECO:0000256" key="1">
    <source>
        <dbReference type="SAM" id="Phobius"/>
    </source>
</evidence>
<comment type="caution">
    <text evidence="2">The sequence shown here is derived from an EMBL/GenBank/DDBJ whole genome shotgun (WGS) entry which is preliminary data.</text>
</comment>